<evidence type="ECO:0000256" key="1">
    <source>
        <dbReference type="SAM" id="MobiDB-lite"/>
    </source>
</evidence>
<dbReference type="Pfam" id="PF08193">
    <property type="entry name" value="INO80_Ies4"/>
    <property type="match status" value="1"/>
</dbReference>
<feature type="region of interest" description="Disordered" evidence="1">
    <location>
        <begin position="229"/>
        <end position="283"/>
    </location>
</feature>
<dbReference type="PANTHER" id="PTHR28061:SF1">
    <property type="entry name" value="INO80 COMPLEX SUBUNIT 4"/>
    <property type="match status" value="1"/>
</dbReference>
<dbReference type="EMBL" id="JBEFKJ010000015">
    <property type="protein sequence ID" value="KAL2042095.1"/>
    <property type="molecule type" value="Genomic_DNA"/>
</dbReference>
<reference evidence="2 3" key="1">
    <citation type="submission" date="2024-09" db="EMBL/GenBank/DDBJ databases">
        <title>Rethinking Asexuality: The Enigmatic Case of Functional Sexual Genes in Lepraria (Stereocaulaceae).</title>
        <authorList>
            <person name="Doellman M."/>
            <person name="Sun Y."/>
            <person name="Barcenas-Pena A."/>
            <person name="Lumbsch H.T."/>
            <person name="Grewe F."/>
        </authorList>
    </citation>
    <scope>NUCLEOTIDE SEQUENCE [LARGE SCALE GENOMIC DNA]</scope>
    <source>
        <strain evidence="2 3">Mercado 3170</strain>
    </source>
</reference>
<protein>
    <recommendedName>
        <fullName evidence="4">DUF1711 domain-containing protein</fullName>
    </recommendedName>
</protein>
<evidence type="ECO:0000313" key="3">
    <source>
        <dbReference type="Proteomes" id="UP001590950"/>
    </source>
</evidence>
<organism evidence="2 3">
    <name type="scientific">Stereocaulon virgatum</name>
    <dbReference type="NCBI Taxonomy" id="373712"/>
    <lineage>
        <taxon>Eukaryota</taxon>
        <taxon>Fungi</taxon>
        <taxon>Dikarya</taxon>
        <taxon>Ascomycota</taxon>
        <taxon>Pezizomycotina</taxon>
        <taxon>Lecanoromycetes</taxon>
        <taxon>OSLEUM clade</taxon>
        <taxon>Lecanoromycetidae</taxon>
        <taxon>Lecanorales</taxon>
        <taxon>Lecanorineae</taxon>
        <taxon>Stereocaulaceae</taxon>
        <taxon>Stereocaulon</taxon>
    </lineage>
</organism>
<keyword evidence="3" id="KW-1185">Reference proteome</keyword>
<comment type="caution">
    <text evidence="2">The sequence shown here is derived from an EMBL/GenBank/DDBJ whole genome shotgun (WGS) entry which is preliminary data.</text>
</comment>
<feature type="compositionally biased region" description="Low complexity" evidence="1">
    <location>
        <begin position="21"/>
        <end position="33"/>
    </location>
</feature>
<feature type="compositionally biased region" description="Polar residues" evidence="1">
    <location>
        <begin position="75"/>
        <end position="94"/>
    </location>
</feature>
<dbReference type="Proteomes" id="UP001590950">
    <property type="component" value="Unassembled WGS sequence"/>
</dbReference>
<feature type="compositionally biased region" description="Low complexity" evidence="1">
    <location>
        <begin position="245"/>
        <end position="260"/>
    </location>
</feature>
<feature type="compositionally biased region" description="Basic and acidic residues" evidence="1">
    <location>
        <begin position="116"/>
        <end position="145"/>
    </location>
</feature>
<gene>
    <name evidence="2" type="ORF">N7G274_005283</name>
</gene>
<evidence type="ECO:0008006" key="4">
    <source>
        <dbReference type="Google" id="ProtNLM"/>
    </source>
</evidence>
<proteinExistence type="predicted"/>
<dbReference type="PANTHER" id="PTHR28061">
    <property type="entry name" value="INO EIGHTY SUBUNIT 4"/>
    <property type="match status" value="1"/>
</dbReference>
<dbReference type="InterPro" id="IPR013175">
    <property type="entry name" value="INO80_su_Ies4"/>
</dbReference>
<accession>A0ABR4A8G3</accession>
<feature type="compositionally biased region" description="Low complexity" evidence="1">
    <location>
        <begin position="164"/>
        <end position="177"/>
    </location>
</feature>
<evidence type="ECO:0000313" key="2">
    <source>
        <dbReference type="EMBL" id="KAL2042095.1"/>
    </source>
</evidence>
<feature type="region of interest" description="Disordered" evidence="1">
    <location>
        <begin position="1"/>
        <end position="189"/>
    </location>
</feature>
<name>A0ABR4A8G3_9LECA</name>
<sequence length="283" mass="29495">MPPKSATALRRVSSLSKVSNSQTTTPAPSPASARPGKSTKPSKIVRLSIPKDFLSGLSPQEPLVKPSKIKAKASPLSQSTTIASEEPATSTSIKSELDPTPILKEEAAQALPTVDVKAESSLDPKPGDKREHGTGVEGDDKEKAKTNPRKRPKPDPSKPDGRTAAAKAMKGALGAAGVPTHKLGPKANQGAINAGLRALDRSGKPCRKWEKTGFRVKSFTGRVWEIPSWRAPTTRAFGSESDPGSSNSQSKENSSSNLGSDKSPAVNPSIMASSPVPGLAVTA</sequence>